<dbReference type="InterPro" id="IPR035911">
    <property type="entry name" value="MurE/MurF_N"/>
</dbReference>
<dbReference type="InterPro" id="IPR051046">
    <property type="entry name" value="MurCDEF_CellWall_CoF430Synth"/>
</dbReference>
<comment type="similarity">
    <text evidence="10">Belongs to the MurCDEF family. MurF subfamily.</text>
</comment>
<evidence type="ECO:0000256" key="1">
    <source>
        <dbReference type="ARBA" id="ARBA00022490"/>
    </source>
</evidence>
<comment type="function">
    <text evidence="10 11">Involved in cell wall formation. Catalyzes the final step in the synthesis of UDP-N-acetylmuramoyl-pentapeptide, the precursor of murein.</text>
</comment>
<dbReference type="UniPathway" id="UPA00219"/>
<dbReference type="AlphaFoldDB" id="A0A432YU84"/>
<evidence type="ECO:0000313" key="14">
    <source>
        <dbReference type="EMBL" id="RUO66872.1"/>
    </source>
</evidence>
<dbReference type="SUPFAM" id="SSF53623">
    <property type="entry name" value="MurD-like peptide ligases, catalytic domain"/>
    <property type="match status" value="1"/>
</dbReference>
<keyword evidence="7 10" id="KW-0573">Peptidoglycan synthesis</keyword>
<dbReference type="InterPro" id="IPR036565">
    <property type="entry name" value="Mur-like_cat_sf"/>
</dbReference>
<dbReference type="NCBIfam" id="TIGR01143">
    <property type="entry name" value="murF"/>
    <property type="match status" value="1"/>
</dbReference>
<dbReference type="Gene3D" id="3.40.1390.10">
    <property type="entry name" value="MurE/MurF, N-terminal domain"/>
    <property type="match status" value="1"/>
</dbReference>
<evidence type="ECO:0000256" key="2">
    <source>
        <dbReference type="ARBA" id="ARBA00022598"/>
    </source>
</evidence>
<dbReference type="InterPro" id="IPR005863">
    <property type="entry name" value="UDP-N-AcMur_synth"/>
</dbReference>
<evidence type="ECO:0000259" key="12">
    <source>
        <dbReference type="Pfam" id="PF02875"/>
    </source>
</evidence>
<keyword evidence="6 10" id="KW-0133">Cell shape</keyword>
<dbReference type="GO" id="GO:0008360">
    <property type="term" value="P:regulation of cell shape"/>
    <property type="evidence" value="ECO:0007669"/>
    <property type="project" value="UniProtKB-KW"/>
</dbReference>
<keyword evidence="2 10" id="KW-0436">Ligase</keyword>
<dbReference type="Gene3D" id="3.90.190.20">
    <property type="entry name" value="Mur ligase, C-terminal domain"/>
    <property type="match status" value="1"/>
</dbReference>
<evidence type="ECO:0000256" key="6">
    <source>
        <dbReference type="ARBA" id="ARBA00022960"/>
    </source>
</evidence>
<dbReference type="PANTHER" id="PTHR43024:SF1">
    <property type="entry name" value="UDP-N-ACETYLMURAMOYL-TRIPEPTIDE--D-ALANYL-D-ALANINE LIGASE"/>
    <property type="match status" value="1"/>
</dbReference>
<dbReference type="GO" id="GO:0008766">
    <property type="term" value="F:UDP-N-acetylmuramoylalanyl-D-glutamyl-2,6-diaminopimelate-D-alanyl-D-alanine ligase activity"/>
    <property type="evidence" value="ECO:0007669"/>
    <property type="project" value="RHEA"/>
</dbReference>
<organism evidence="14 15">
    <name type="scientific">Idiomarina piscisalsi</name>
    <dbReference type="NCBI Taxonomy" id="1096243"/>
    <lineage>
        <taxon>Bacteria</taxon>
        <taxon>Pseudomonadati</taxon>
        <taxon>Pseudomonadota</taxon>
        <taxon>Gammaproteobacteria</taxon>
        <taxon>Alteromonadales</taxon>
        <taxon>Idiomarinaceae</taxon>
        <taxon>Idiomarina</taxon>
    </lineage>
</organism>
<evidence type="ECO:0000313" key="15">
    <source>
        <dbReference type="Proteomes" id="UP000288361"/>
    </source>
</evidence>
<keyword evidence="8 10" id="KW-0131">Cell cycle</keyword>
<dbReference type="EC" id="6.3.2.10" evidence="10 11"/>
<dbReference type="SUPFAM" id="SSF53244">
    <property type="entry name" value="MurD-like peptide ligases, peptide-binding domain"/>
    <property type="match status" value="1"/>
</dbReference>
<dbReference type="Pfam" id="PF08245">
    <property type="entry name" value="Mur_ligase_M"/>
    <property type="match status" value="1"/>
</dbReference>
<evidence type="ECO:0000259" key="13">
    <source>
        <dbReference type="Pfam" id="PF08245"/>
    </source>
</evidence>
<keyword evidence="1 10" id="KW-0963">Cytoplasm</keyword>
<evidence type="ECO:0000256" key="3">
    <source>
        <dbReference type="ARBA" id="ARBA00022618"/>
    </source>
</evidence>
<evidence type="ECO:0000256" key="11">
    <source>
        <dbReference type="RuleBase" id="RU004136"/>
    </source>
</evidence>
<dbReference type="GO" id="GO:0047480">
    <property type="term" value="F:UDP-N-acetylmuramoyl-tripeptide-D-alanyl-D-alanine ligase activity"/>
    <property type="evidence" value="ECO:0007669"/>
    <property type="project" value="UniProtKB-UniRule"/>
</dbReference>
<dbReference type="InterPro" id="IPR004101">
    <property type="entry name" value="Mur_ligase_C"/>
</dbReference>
<dbReference type="Proteomes" id="UP000288361">
    <property type="component" value="Unassembled WGS sequence"/>
</dbReference>
<feature type="binding site" evidence="10">
    <location>
        <begin position="107"/>
        <end position="113"/>
    </location>
    <ligand>
        <name>ATP</name>
        <dbReference type="ChEBI" id="CHEBI:30616"/>
    </ligand>
</feature>
<dbReference type="GO" id="GO:0051301">
    <property type="term" value="P:cell division"/>
    <property type="evidence" value="ECO:0007669"/>
    <property type="project" value="UniProtKB-KW"/>
</dbReference>
<dbReference type="InterPro" id="IPR036615">
    <property type="entry name" value="Mur_ligase_C_dom_sf"/>
</dbReference>
<name>A0A432YU84_9GAMM</name>
<dbReference type="EMBL" id="PIQA01000003">
    <property type="protein sequence ID" value="RUO66872.1"/>
    <property type="molecule type" value="Genomic_DNA"/>
</dbReference>
<feature type="domain" description="Mur ligase C-terminal" evidence="12">
    <location>
        <begin position="315"/>
        <end position="440"/>
    </location>
</feature>
<evidence type="ECO:0000256" key="7">
    <source>
        <dbReference type="ARBA" id="ARBA00022984"/>
    </source>
</evidence>
<evidence type="ECO:0000256" key="10">
    <source>
        <dbReference type="HAMAP-Rule" id="MF_02019"/>
    </source>
</evidence>
<feature type="domain" description="Mur ligase central" evidence="13">
    <location>
        <begin position="105"/>
        <end position="293"/>
    </location>
</feature>
<dbReference type="GO" id="GO:0005524">
    <property type="term" value="F:ATP binding"/>
    <property type="evidence" value="ECO:0007669"/>
    <property type="project" value="UniProtKB-UniRule"/>
</dbReference>
<dbReference type="SUPFAM" id="SSF63418">
    <property type="entry name" value="MurE/MurF N-terminal domain"/>
    <property type="match status" value="1"/>
</dbReference>
<proteinExistence type="inferred from homology"/>
<keyword evidence="3 10" id="KW-0132">Cell division</keyword>
<dbReference type="Gene3D" id="3.40.1190.10">
    <property type="entry name" value="Mur-like, catalytic domain"/>
    <property type="match status" value="1"/>
</dbReference>
<keyword evidence="5 10" id="KW-0067">ATP-binding</keyword>
<dbReference type="GO" id="GO:0009252">
    <property type="term" value="P:peptidoglycan biosynthetic process"/>
    <property type="evidence" value="ECO:0007669"/>
    <property type="project" value="UniProtKB-UniRule"/>
</dbReference>
<comment type="subcellular location">
    <subcellularLocation>
        <location evidence="10 11">Cytoplasm</location>
    </subcellularLocation>
</comment>
<comment type="caution">
    <text evidence="14">The sequence shown here is derived from an EMBL/GenBank/DDBJ whole genome shotgun (WGS) entry which is preliminary data.</text>
</comment>
<keyword evidence="9 10" id="KW-0961">Cell wall biogenesis/degradation</keyword>
<keyword evidence="4 10" id="KW-0547">Nucleotide-binding</keyword>
<evidence type="ECO:0000256" key="9">
    <source>
        <dbReference type="ARBA" id="ARBA00023316"/>
    </source>
</evidence>
<reference evidence="14 15" key="1">
    <citation type="journal article" date="2011" name="Front. Microbiol.">
        <title>Genomic signatures of strain selection and enhancement in Bacillus atrophaeus var. globigii, a historical biowarfare simulant.</title>
        <authorList>
            <person name="Gibbons H.S."/>
            <person name="Broomall S.M."/>
            <person name="McNew L.A."/>
            <person name="Daligault H."/>
            <person name="Chapman C."/>
            <person name="Bruce D."/>
            <person name="Karavis M."/>
            <person name="Krepps M."/>
            <person name="McGregor P.A."/>
            <person name="Hong C."/>
            <person name="Park K.H."/>
            <person name="Akmal A."/>
            <person name="Feldman A."/>
            <person name="Lin J.S."/>
            <person name="Chang W.E."/>
            <person name="Higgs B.W."/>
            <person name="Demirev P."/>
            <person name="Lindquist J."/>
            <person name="Liem A."/>
            <person name="Fochler E."/>
            <person name="Read T.D."/>
            <person name="Tapia R."/>
            <person name="Johnson S."/>
            <person name="Bishop-Lilly K.A."/>
            <person name="Detter C."/>
            <person name="Han C."/>
            <person name="Sozhamannan S."/>
            <person name="Rosenzweig C.N."/>
            <person name="Skowronski E.W."/>
        </authorList>
    </citation>
    <scope>NUCLEOTIDE SEQUENCE [LARGE SCALE GENOMIC DNA]</scope>
    <source>
        <strain evidence="14 15">TPS4-2</strain>
    </source>
</reference>
<evidence type="ECO:0000256" key="4">
    <source>
        <dbReference type="ARBA" id="ARBA00022741"/>
    </source>
</evidence>
<dbReference type="RefSeq" id="WP_126751996.1">
    <property type="nucleotide sequence ID" value="NZ_JBHUMT010000013.1"/>
</dbReference>
<dbReference type="InterPro" id="IPR013221">
    <property type="entry name" value="Mur_ligase_cen"/>
</dbReference>
<sequence length="467" mass="49804">MISVTLAWIAEKVGGRLVGEDKTISKVSTDTRDDLTGALFIALKGPNFDAHRFTEQARQGGAEALLVEKPQQTELSQIIVEDTRYALGLLGAAVKAEVAPKTVAITGSNGKTTVKEMLSSILSLKDSTLATAGNFNNDIGVPLTLLRLEKQHKYAVIELGANHPGEIGYTTQLTKPDVAILNNVSAAHVEGFGSVHGVARAKTEIFRGLGSQGVAITPLESEYSQSWESVCANYHWQTFGLSDQADVYATDIQLNDEGHPTFTLHIDGQAEAVTLQLSGRHNVLNALSASAAAYQLGASLTDIIRGLELVTPAKGRLTTIKVSEHLRIIDDTYNASVASTKAALDLLGSYSGYRIFVLGDMGELGADARAYHEEIGEHAIDTGIDNLYSLGVLSQSASEVFNGHGGKHFSQLDALVQAILQRLTEQQGKQPVTVLVKGSRSAHMERVVAALQSAVESHSSIGDKHAC</sequence>
<dbReference type="GO" id="GO:0005737">
    <property type="term" value="C:cytoplasm"/>
    <property type="evidence" value="ECO:0007669"/>
    <property type="project" value="UniProtKB-SubCell"/>
</dbReference>
<dbReference type="GO" id="GO:0071555">
    <property type="term" value="P:cell wall organization"/>
    <property type="evidence" value="ECO:0007669"/>
    <property type="project" value="UniProtKB-KW"/>
</dbReference>
<protein>
    <recommendedName>
        <fullName evidence="10 11">UDP-N-acetylmuramoyl-tripeptide--D-alanyl-D-alanine ligase</fullName>
        <ecNumber evidence="10 11">6.3.2.10</ecNumber>
    </recommendedName>
    <alternativeName>
        <fullName evidence="10">D-alanyl-D-alanine-adding enzyme</fullName>
    </alternativeName>
</protein>
<comment type="catalytic activity">
    <reaction evidence="10 11">
        <text>D-alanyl-D-alanine + UDP-N-acetyl-alpha-D-muramoyl-L-alanyl-gamma-D-glutamyl-meso-2,6-diaminopimelate + ATP = UDP-N-acetyl-alpha-D-muramoyl-L-alanyl-gamma-D-glutamyl-meso-2,6-diaminopimeloyl-D-alanyl-D-alanine + ADP + phosphate + H(+)</text>
        <dbReference type="Rhea" id="RHEA:28374"/>
        <dbReference type="ChEBI" id="CHEBI:15378"/>
        <dbReference type="ChEBI" id="CHEBI:30616"/>
        <dbReference type="ChEBI" id="CHEBI:43474"/>
        <dbReference type="ChEBI" id="CHEBI:57822"/>
        <dbReference type="ChEBI" id="CHEBI:61386"/>
        <dbReference type="ChEBI" id="CHEBI:83905"/>
        <dbReference type="ChEBI" id="CHEBI:456216"/>
        <dbReference type="EC" id="6.3.2.10"/>
    </reaction>
</comment>
<gene>
    <name evidence="10 14" type="primary">murF</name>
    <name evidence="14" type="ORF">CWI73_06235</name>
</gene>
<evidence type="ECO:0000256" key="8">
    <source>
        <dbReference type="ARBA" id="ARBA00023306"/>
    </source>
</evidence>
<dbReference type="Pfam" id="PF02875">
    <property type="entry name" value="Mur_ligase_C"/>
    <property type="match status" value="1"/>
</dbReference>
<evidence type="ECO:0000256" key="5">
    <source>
        <dbReference type="ARBA" id="ARBA00022840"/>
    </source>
</evidence>
<dbReference type="PANTHER" id="PTHR43024">
    <property type="entry name" value="UDP-N-ACETYLMURAMOYL-TRIPEPTIDE--D-ALANYL-D-ALANINE LIGASE"/>
    <property type="match status" value="1"/>
</dbReference>
<dbReference type="HAMAP" id="MF_02019">
    <property type="entry name" value="MurF"/>
    <property type="match status" value="1"/>
</dbReference>
<comment type="pathway">
    <text evidence="10 11">Cell wall biogenesis; peptidoglycan biosynthesis.</text>
</comment>
<accession>A0A432YU84</accession>